<dbReference type="CDD" id="cd07377">
    <property type="entry name" value="WHTH_GntR"/>
    <property type="match status" value="1"/>
</dbReference>
<dbReference type="PRINTS" id="PR00035">
    <property type="entry name" value="HTHGNTR"/>
</dbReference>
<sequence>MKLVVREGVMTIECTAAEIQEFSGYRRVLAHLRDLLINGRVQTGDRLPGERELALQLGVSRPAVREAVRAMEMIGVIETRHGRASTVRIPDATVLGEFFSLALAQQPAIIEDIVEVRIALERQAARLACERAAEEDLQRLALALEDILATIDDAQSGGDADFRFHAELVAAAHSPALSTVYGTITHLLERSHFERRQRIVETSKARDFLIDHHRKIFDAVVSGDARLVDDLMLSHFAIGAALHKQGATSLS</sequence>
<keyword evidence="3" id="KW-0804">Transcription</keyword>
<evidence type="ECO:0000313" key="6">
    <source>
        <dbReference type="Proteomes" id="UP001595957"/>
    </source>
</evidence>
<evidence type="ECO:0000256" key="3">
    <source>
        <dbReference type="ARBA" id="ARBA00023163"/>
    </source>
</evidence>
<keyword evidence="1" id="KW-0805">Transcription regulation</keyword>
<dbReference type="Gene3D" id="1.10.10.10">
    <property type="entry name" value="Winged helix-like DNA-binding domain superfamily/Winged helix DNA-binding domain"/>
    <property type="match status" value="1"/>
</dbReference>
<dbReference type="SMART" id="SM00895">
    <property type="entry name" value="FCD"/>
    <property type="match status" value="1"/>
</dbReference>
<gene>
    <name evidence="5" type="ORF">ACFO3E_14690</name>
</gene>
<dbReference type="SUPFAM" id="SSF46785">
    <property type="entry name" value="Winged helix' DNA-binding domain"/>
    <property type="match status" value="1"/>
</dbReference>
<keyword evidence="2" id="KW-0238">DNA-binding</keyword>
<dbReference type="InterPro" id="IPR008920">
    <property type="entry name" value="TF_FadR/GntR_C"/>
</dbReference>
<comment type="caution">
    <text evidence="5">The sequence shown here is derived from an EMBL/GenBank/DDBJ whole genome shotgun (WGS) entry which is preliminary data.</text>
</comment>
<accession>A0ABV9F3J8</accession>
<dbReference type="InterPro" id="IPR036390">
    <property type="entry name" value="WH_DNA-bd_sf"/>
</dbReference>
<keyword evidence="6" id="KW-1185">Reference proteome</keyword>
<dbReference type="PROSITE" id="PS50949">
    <property type="entry name" value="HTH_GNTR"/>
    <property type="match status" value="1"/>
</dbReference>
<feature type="domain" description="HTH gntR-type" evidence="4">
    <location>
        <begin position="22"/>
        <end position="90"/>
    </location>
</feature>
<dbReference type="InterPro" id="IPR036388">
    <property type="entry name" value="WH-like_DNA-bd_sf"/>
</dbReference>
<dbReference type="Gene3D" id="1.20.120.530">
    <property type="entry name" value="GntR ligand-binding domain-like"/>
    <property type="match status" value="1"/>
</dbReference>
<organism evidence="5 6">
    <name type="scientific">Sphingobium tyrosinilyticum</name>
    <dbReference type="NCBI Taxonomy" id="2715436"/>
    <lineage>
        <taxon>Bacteria</taxon>
        <taxon>Pseudomonadati</taxon>
        <taxon>Pseudomonadota</taxon>
        <taxon>Alphaproteobacteria</taxon>
        <taxon>Sphingomonadales</taxon>
        <taxon>Sphingomonadaceae</taxon>
        <taxon>Sphingobium</taxon>
    </lineage>
</organism>
<evidence type="ECO:0000259" key="4">
    <source>
        <dbReference type="PROSITE" id="PS50949"/>
    </source>
</evidence>
<dbReference type="SUPFAM" id="SSF48008">
    <property type="entry name" value="GntR ligand-binding domain-like"/>
    <property type="match status" value="1"/>
</dbReference>
<dbReference type="PANTHER" id="PTHR43537">
    <property type="entry name" value="TRANSCRIPTIONAL REGULATOR, GNTR FAMILY"/>
    <property type="match status" value="1"/>
</dbReference>
<proteinExistence type="predicted"/>
<dbReference type="Pfam" id="PF00392">
    <property type="entry name" value="GntR"/>
    <property type="match status" value="1"/>
</dbReference>
<evidence type="ECO:0000256" key="2">
    <source>
        <dbReference type="ARBA" id="ARBA00023125"/>
    </source>
</evidence>
<evidence type="ECO:0000256" key="1">
    <source>
        <dbReference type="ARBA" id="ARBA00023015"/>
    </source>
</evidence>
<dbReference type="Pfam" id="PF07729">
    <property type="entry name" value="FCD"/>
    <property type="match status" value="1"/>
</dbReference>
<dbReference type="PANTHER" id="PTHR43537:SF5">
    <property type="entry name" value="UXU OPERON TRANSCRIPTIONAL REGULATOR"/>
    <property type="match status" value="1"/>
</dbReference>
<dbReference type="SMART" id="SM00345">
    <property type="entry name" value="HTH_GNTR"/>
    <property type="match status" value="1"/>
</dbReference>
<dbReference type="InterPro" id="IPR000524">
    <property type="entry name" value="Tscrpt_reg_HTH_GntR"/>
</dbReference>
<dbReference type="InterPro" id="IPR011711">
    <property type="entry name" value="GntR_C"/>
</dbReference>
<evidence type="ECO:0000313" key="5">
    <source>
        <dbReference type="EMBL" id="MFC4595432.1"/>
    </source>
</evidence>
<dbReference type="EMBL" id="JBHSFZ010000031">
    <property type="protein sequence ID" value="MFC4595432.1"/>
    <property type="molecule type" value="Genomic_DNA"/>
</dbReference>
<dbReference type="Proteomes" id="UP001595957">
    <property type="component" value="Unassembled WGS sequence"/>
</dbReference>
<protein>
    <submittedName>
        <fullName evidence="5">FadR/GntR family transcriptional regulator</fullName>
    </submittedName>
</protein>
<reference evidence="6" key="1">
    <citation type="journal article" date="2019" name="Int. J. Syst. Evol. Microbiol.">
        <title>The Global Catalogue of Microorganisms (GCM) 10K type strain sequencing project: providing services to taxonomists for standard genome sequencing and annotation.</title>
        <authorList>
            <consortium name="The Broad Institute Genomics Platform"/>
            <consortium name="The Broad Institute Genome Sequencing Center for Infectious Disease"/>
            <person name="Wu L."/>
            <person name="Ma J."/>
        </authorList>
    </citation>
    <scope>NUCLEOTIDE SEQUENCE [LARGE SCALE GENOMIC DNA]</scope>
    <source>
        <strain evidence="6">NBRC 103632</strain>
    </source>
</reference>
<name>A0ABV9F3J8_9SPHN</name>